<dbReference type="InterPro" id="IPR001078">
    <property type="entry name" value="2-oxoacid_DH_actylTfrase"/>
</dbReference>
<reference evidence="2 3" key="1">
    <citation type="submission" date="2019-09" db="EMBL/GenBank/DDBJ databases">
        <title>Draft genome of the ectomycorrhizal ascomycete Sphaerosporella brunnea.</title>
        <authorList>
            <consortium name="DOE Joint Genome Institute"/>
            <person name="Benucci G.M."/>
            <person name="Marozzi G."/>
            <person name="Antonielli L."/>
            <person name="Sanchez S."/>
            <person name="Marco P."/>
            <person name="Wang X."/>
            <person name="Falini L.B."/>
            <person name="Barry K."/>
            <person name="Haridas S."/>
            <person name="Lipzen A."/>
            <person name="Labutti K."/>
            <person name="Grigoriev I.V."/>
            <person name="Murat C."/>
            <person name="Martin F."/>
            <person name="Albertini E."/>
            <person name="Donnini D."/>
            <person name="Bonito G."/>
        </authorList>
    </citation>
    <scope>NUCLEOTIDE SEQUENCE [LARGE SCALE GENOMIC DNA]</scope>
    <source>
        <strain evidence="2 3">Sb_GMNB300</strain>
    </source>
</reference>
<dbReference type="SUPFAM" id="SSF52777">
    <property type="entry name" value="CoA-dependent acyltransferases"/>
    <property type="match status" value="1"/>
</dbReference>
<evidence type="ECO:0000313" key="2">
    <source>
        <dbReference type="EMBL" id="KAA8894983.1"/>
    </source>
</evidence>
<dbReference type="InParanoid" id="A0A5J5EIL6"/>
<proteinExistence type="predicted"/>
<protein>
    <submittedName>
        <fullName evidence="2">2-oxoacid dehydrogenase acyltransferase</fullName>
    </submittedName>
</protein>
<dbReference type="PANTHER" id="PTHR23151:SF90">
    <property type="entry name" value="DIHYDROLIPOYLLYSINE-RESIDUE ACETYLTRANSFERASE COMPONENT OF PYRUVATE DEHYDROGENASE COMPLEX, MITOCHONDRIAL-RELATED"/>
    <property type="match status" value="1"/>
</dbReference>
<dbReference type="InterPro" id="IPR045257">
    <property type="entry name" value="E2/Pdx1"/>
</dbReference>
<dbReference type="PANTHER" id="PTHR23151">
    <property type="entry name" value="DIHYDROLIPOAMIDE ACETYL/SUCCINYL-TRANSFERASE-RELATED"/>
    <property type="match status" value="1"/>
</dbReference>
<dbReference type="InterPro" id="IPR023213">
    <property type="entry name" value="CAT-like_dom_sf"/>
</dbReference>
<evidence type="ECO:0000259" key="1">
    <source>
        <dbReference type="Pfam" id="PF00198"/>
    </source>
</evidence>
<organism evidence="2 3">
    <name type="scientific">Sphaerosporella brunnea</name>
    <dbReference type="NCBI Taxonomy" id="1250544"/>
    <lineage>
        <taxon>Eukaryota</taxon>
        <taxon>Fungi</taxon>
        <taxon>Dikarya</taxon>
        <taxon>Ascomycota</taxon>
        <taxon>Pezizomycotina</taxon>
        <taxon>Pezizomycetes</taxon>
        <taxon>Pezizales</taxon>
        <taxon>Pyronemataceae</taxon>
        <taxon>Sphaerosporella</taxon>
    </lineage>
</organism>
<dbReference type="EMBL" id="VXIS01000295">
    <property type="protein sequence ID" value="KAA8894983.1"/>
    <property type="molecule type" value="Genomic_DNA"/>
</dbReference>
<dbReference type="GO" id="GO:0006086">
    <property type="term" value="P:pyruvate decarboxylation to acetyl-CoA"/>
    <property type="evidence" value="ECO:0007669"/>
    <property type="project" value="InterPro"/>
</dbReference>
<evidence type="ECO:0000313" key="3">
    <source>
        <dbReference type="Proteomes" id="UP000326924"/>
    </source>
</evidence>
<keyword evidence="2" id="KW-0012">Acyltransferase</keyword>
<gene>
    <name evidence="2" type="ORF">FN846DRAFT_971636</name>
</gene>
<name>A0A5J5EIL6_9PEZI</name>
<dbReference type="GO" id="GO:0004742">
    <property type="term" value="F:dihydrolipoyllysine-residue acetyltransferase activity"/>
    <property type="evidence" value="ECO:0007669"/>
    <property type="project" value="TreeGrafter"/>
</dbReference>
<dbReference type="Gene3D" id="3.30.559.10">
    <property type="entry name" value="Chloramphenicol acetyltransferase-like domain"/>
    <property type="match status" value="1"/>
</dbReference>
<dbReference type="Proteomes" id="UP000326924">
    <property type="component" value="Unassembled WGS sequence"/>
</dbReference>
<feature type="domain" description="2-oxoacid dehydrogenase acyltransferase catalytic" evidence="1">
    <location>
        <begin position="3"/>
        <end position="76"/>
    </location>
</feature>
<dbReference type="OrthoDB" id="537444at2759"/>
<dbReference type="AlphaFoldDB" id="A0A5J5EIL6"/>
<dbReference type="Pfam" id="PF00198">
    <property type="entry name" value="2-oxoacid_dh"/>
    <property type="match status" value="1"/>
</dbReference>
<accession>A0A5J5EIL6</accession>
<keyword evidence="3" id="KW-1185">Reference proteome</keyword>
<sequence length="79" mass="8071">MATIVQNAHAKGLAAISKDVKSLAAKARDGKLKPEAYPGGTFTMGMNPAIERFASIINPPQAGILAVGAVKKVPVEGKG</sequence>
<dbReference type="GO" id="GO:0045254">
    <property type="term" value="C:pyruvate dehydrogenase complex"/>
    <property type="evidence" value="ECO:0007669"/>
    <property type="project" value="InterPro"/>
</dbReference>
<comment type="caution">
    <text evidence="2">The sequence shown here is derived from an EMBL/GenBank/DDBJ whole genome shotgun (WGS) entry which is preliminary data.</text>
</comment>
<keyword evidence="2" id="KW-0808">Transferase</keyword>